<protein>
    <recommendedName>
        <fullName evidence="3">Lipoprotein</fullName>
    </recommendedName>
</protein>
<proteinExistence type="predicted"/>
<dbReference type="Proteomes" id="UP000005580">
    <property type="component" value="Unassembled WGS sequence"/>
</dbReference>
<dbReference type="AlphaFoldDB" id="E7RPF4"/>
<sequence length="499" mass="57087">MRKILKSLFYIVLLTIITVSFSSCGNRQKKDFNLMLVSLADKDRTIDRNDWQSIEYYLDANKAQLKEFYHDGQLDIEAVKSYITELFEHRRPAKKISFVGIGGREYLAVNFYLERSGSMIAYDSPAGDGSFKAAIVSMLNSLPNNNEDNKIYIVNSSINAYPQGFRKFIADSDIFEATKGIGDAGYTDFGAIFGNILNKTGNDELSILVTDMIYSTKDMAGVNPQKVFAEAQGMTNAVFKDEVKNRAMLIVKMRGSYNGFYYPYNSPSKGYRYDGYRPYYIVVVGSNDNIARLTKDKNYMSFARFASMRGYENMYLFETDDVYKPYCSLLLKHGSIRGRFRPERGQNTQIHAIEDVEPDRNSGDIRLTLAVDLSGMLIDDQYLTDKANYRIDADDKIEIKEIRRIGKGDVTLAEKKYIGSATHLFILSADRITHEQDVNIRLLNRMPQWITASSSDDDTHVDSRTTFGLKYLLNGIYSSYEKYSDGEPYYFRLQLKFKN</sequence>
<evidence type="ECO:0008006" key="3">
    <source>
        <dbReference type="Google" id="ProtNLM"/>
    </source>
</evidence>
<dbReference type="eggNOG" id="ENOG5031DBH">
    <property type="taxonomic scope" value="Bacteria"/>
</dbReference>
<dbReference type="RefSeq" id="WP_004368291.1">
    <property type="nucleotide sequence ID" value="NZ_GL833116.1"/>
</dbReference>
<keyword evidence="2" id="KW-1185">Reference proteome</keyword>
<dbReference type="PROSITE" id="PS51257">
    <property type="entry name" value="PROKAR_LIPOPROTEIN"/>
    <property type="match status" value="1"/>
</dbReference>
<dbReference type="EMBL" id="AEPE02000003">
    <property type="protein sequence ID" value="EFZ37597.1"/>
    <property type="molecule type" value="Genomic_DNA"/>
</dbReference>
<evidence type="ECO:0000313" key="1">
    <source>
        <dbReference type="EMBL" id="EFZ37597.1"/>
    </source>
</evidence>
<evidence type="ECO:0000313" key="2">
    <source>
        <dbReference type="Proteomes" id="UP000005580"/>
    </source>
</evidence>
<gene>
    <name evidence="1" type="ORF">HMPREF0663_11055</name>
</gene>
<dbReference type="STRING" id="28134.SAMN05444288_1874"/>
<accession>E7RPF4</accession>
<reference evidence="1" key="1">
    <citation type="submission" date="2011-01" db="EMBL/GenBank/DDBJ databases">
        <authorList>
            <person name="Muzny D."/>
            <person name="Qin X."/>
            <person name="Buhay C."/>
            <person name="Dugan-Rocha S."/>
            <person name="Ding Y."/>
            <person name="Chen G."/>
            <person name="Hawes A."/>
            <person name="Holder M."/>
            <person name="Jhangiani S."/>
            <person name="Johnson A."/>
            <person name="Khan Z."/>
            <person name="Li Z."/>
            <person name="Liu W."/>
            <person name="Liu X."/>
            <person name="Perez L."/>
            <person name="Shen H."/>
            <person name="Wang Q."/>
            <person name="Watt J."/>
            <person name="Xi L."/>
            <person name="Xin Y."/>
            <person name="Zhou J."/>
            <person name="Deng J."/>
            <person name="Jiang H."/>
            <person name="Liu Y."/>
            <person name="Qu J."/>
            <person name="Song X.-Z."/>
            <person name="Zhang L."/>
            <person name="Villasana D."/>
            <person name="Johnson A."/>
            <person name="Liu J."/>
            <person name="Liyanage D."/>
            <person name="Lorensuhewa L."/>
            <person name="Robinson T."/>
            <person name="Song A."/>
            <person name="Song B.-B."/>
            <person name="Dinh H."/>
            <person name="Thornton R."/>
            <person name="Coyle M."/>
            <person name="Francisco L."/>
            <person name="Jackson L."/>
            <person name="Javaid M."/>
            <person name="Korchina V."/>
            <person name="Kovar C."/>
            <person name="Mata R."/>
            <person name="Mathew T."/>
            <person name="Ngo R."/>
            <person name="Nguyen L."/>
            <person name="Nguyen N."/>
            <person name="Okwuonu G."/>
            <person name="Ongeri F."/>
            <person name="Pham C."/>
            <person name="Simmons D."/>
            <person name="Wilczek-Boney K."/>
            <person name="Hale W."/>
            <person name="Jakkamsetti A."/>
            <person name="Pham P."/>
            <person name="Ruth R."/>
            <person name="San Lucas F."/>
            <person name="Warren J."/>
            <person name="Zhang J."/>
            <person name="Zhao Z."/>
            <person name="Zhou C."/>
            <person name="Zhu D."/>
            <person name="Lee S."/>
            <person name="Bess C."/>
            <person name="Blankenburg K."/>
            <person name="Forbes L."/>
            <person name="Fu Q."/>
            <person name="Gubbala S."/>
            <person name="Hirani K."/>
            <person name="Jayaseelan J.C."/>
            <person name="Lara F."/>
            <person name="Munidasa M."/>
            <person name="Palculict T."/>
            <person name="Patil S."/>
            <person name="Pu L.-L."/>
            <person name="Saada N."/>
            <person name="Tang L."/>
            <person name="Weissenberger G."/>
            <person name="Zhu Y."/>
            <person name="Hemphill L."/>
            <person name="Shang Y."/>
            <person name="Youmans B."/>
            <person name="Ayvaz T."/>
            <person name="Ross M."/>
            <person name="Santibanez J."/>
            <person name="Aqrawi P."/>
            <person name="Gross S."/>
            <person name="Joshi V."/>
            <person name="Fowler G."/>
            <person name="Nazareth L."/>
            <person name="Reid J."/>
            <person name="Worley K."/>
            <person name="Petrosino J."/>
            <person name="Highlander S."/>
            <person name="Gibbs R."/>
        </authorList>
    </citation>
    <scope>NUCLEOTIDE SEQUENCE [LARGE SCALE GENOMIC DNA]</scope>
    <source>
        <strain evidence="1">ATCC 33269</strain>
    </source>
</reference>
<name>E7RPF4_9BACT</name>
<dbReference type="HOGENOM" id="CLU_042036_0_0_10"/>
<organism evidence="1 2">
    <name type="scientific">Hoylesella oralis ATCC 33269</name>
    <dbReference type="NCBI Taxonomy" id="873533"/>
    <lineage>
        <taxon>Bacteria</taxon>
        <taxon>Pseudomonadati</taxon>
        <taxon>Bacteroidota</taxon>
        <taxon>Bacteroidia</taxon>
        <taxon>Bacteroidales</taxon>
        <taxon>Prevotellaceae</taxon>
        <taxon>Hoylesella</taxon>
    </lineage>
</organism>
<comment type="caution">
    <text evidence="1">The sequence shown here is derived from an EMBL/GenBank/DDBJ whole genome shotgun (WGS) entry which is preliminary data.</text>
</comment>